<reference evidence="1" key="1">
    <citation type="journal article" date="2021" name="Proc. Natl. Acad. Sci. U.S.A.">
        <title>A Catalog of Tens of Thousands of Viruses from Human Metagenomes Reveals Hidden Associations with Chronic Diseases.</title>
        <authorList>
            <person name="Tisza M.J."/>
            <person name="Buck C.B."/>
        </authorList>
    </citation>
    <scope>NUCLEOTIDE SEQUENCE</scope>
    <source>
        <strain evidence="1">Ctu2j3</strain>
    </source>
</reference>
<evidence type="ECO:0000313" key="1">
    <source>
        <dbReference type="EMBL" id="DAF94031.1"/>
    </source>
</evidence>
<proteinExistence type="predicted"/>
<organism evidence="1">
    <name type="scientific">Myoviridae sp. ctu2j3</name>
    <dbReference type="NCBI Taxonomy" id="2825197"/>
    <lineage>
        <taxon>Viruses</taxon>
        <taxon>Duplodnaviria</taxon>
        <taxon>Heunggongvirae</taxon>
        <taxon>Uroviricota</taxon>
        <taxon>Caudoviricetes</taxon>
    </lineage>
</organism>
<accession>A0A8S5UHS6</accession>
<sequence length="74" mass="8441">MKIPQVVSRHSIHVEEQRGDHVHAQVYGPNGVPYWTPARGEAFDRGPIGNLVTRLKLARDVFMGRADALYWDEQ</sequence>
<dbReference type="EMBL" id="BK016090">
    <property type="protein sequence ID" value="DAF94031.1"/>
    <property type="molecule type" value="Genomic_DNA"/>
</dbReference>
<dbReference type="EMBL" id="BK016090">
    <property type="protein sequence ID" value="DAF94338.1"/>
    <property type="molecule type" value="Genomic_DNA"/>
</dbReference>
<name>A0A8S5UHS6_9CAUD</name>
<protein>
    <submittedName>
        <fullName evidence="1">Uncharacterized protein</fullName>
    </submittedName>
</protein>